<dbReference type="OrthoDB" id="1223455at2"/>
<dbReference type="Proteomes" id="UP000279089">
    <property type="component" value="Unassembled WGS sequence"/>
</dbReference>
<dbReference type="RefSeq" id="WP_120518537.1">
    <property type="nucleotide sequence ID" value="NZ_QXZY01000013.1"/>
</dbReference>
<sequence length="351" mass="37696">MAERSKTHLKQEFRDGERPTGADFGDLIDSFVNKLDDAVTVDPVNRNLNIPAGLNLADATVGKPGTLRFNAGNVQFFNGAVWGNVGGNSGPFLPVTGGPHFAYAGGNIGIGNFPAPPLNRLDVNLGSNDVAGERVRFGTAVISNGQGGSANQAQFAHLNQANGNNTFALRQGPNGDVNINAPAGQPIAFTHSRLTPRLHIDTNGIVIIGSQSVLATTDATHLLQVHGHAAKSVGGGTWFAVSDERAKQNVRNFEDGLEKLMKVRTVRFNYNGKYNTSPESEEFGVIGQEIREIFPYMTNTGAITDDGSKKEEDLVMFNSSPLIFVMVNAIQELTQRVQSLEARLKKLEGKK</sequence>
<dbReference type="InterPro" id="IPR030392">
    <property type="entry name" value="S74_ICA"/>
</dbReference>
<feature type="domain" description="Peptidase S74" evidence="2">
    <location>
        <begin position="242"/>
        <end position="344"/>
    </location>
</feature>
<name>A0A3N4MU15_9BACT</name>
<gene>
    <name evidence="3" type="ORF">EG028_22450</name>
</gene>
<organism evidence="3 4">
    <name type="scientific">Chitinophaga barathri</name>
    <dbReference type="NCBI Taxonomy" id="1647451"/>
    <lineage>
        <taxon>Bacteria</taxon>
        <taxon>Pseudomonadati</taxon>
        <taxon>Bacteroidota</taxon>
        <taxon>Chitinophagia</taxon>
        <taxon>Chitinophagales</taxon>
        <taxon>Chitinophagaceae</taxon>
        <taxon>Chitinophaga</taxon>
    </lineage>
</organism>
<proteinExistence type="predicted"/>
<evidence type="ECO:0000313" key="4">
    <source>
        <dbReference type="Proteomes" id="UP000279089"/>
    </source>
</evidence>
<reference evidence="4" key="1">
    <citation type="submission" date="2018-11" db="EMBL/GenBank/DDBJ databases">
        <title>Chitinophaga lutea sp.nov., isolate from arsenic contaminated soil.</title>
        <authorList>
            <person name="Zong Y."/>
        </authorList>
    </citation>
    <scope>NUCLEOTIDE SEQUENCE [LARGE SCALE GENOMIC DNA]</scope>
    <source>
        <strain evidence="4">YLT18</strain>
    </source>
</reference>
<protein>
    <submittedName>
        <fullName evidence="3">Tail fiber domain-containing protein</fullName>
    </submittedName>
</protein>
<evidence type="ECO:0000259" key="2">
    <source>
        <dbReference type="PROSITE" id="PS51688"/>
    </source>
</evidence>
<evidence type="ECO:0000313" key="3">
    <source>
        <dbReference type="EMBL" id="RPD38913.1"/>
    </source>
</evidence>
<keyword evidence="4" id="KW-1185">Reference proteome</keyword>
<dbReference type="Pfam" id="PF13884">
    <property type="entry name" value="Peptidase_S74"/>
    <property type="match status" value="1"/>
</dbReference>
<dbReference type="EMBL" id="RMBX01000013">
    <property type="protein sequence ID" value="RPD38913.1"/>
    <property type="molecule type" value="Genomic_DNA"/>
</dbReference>
<dbReference type="PROSITE" id="PS51688">
    <property type="entry name" value="ICA"/>
    <property type="match status" value="1"/>
</dbReference>
<comment type="caution">
    <text evidence="3">The sequence shown here is derived from an EMBL/GenBank/DDBJ whole genome shotgun (WGS) entry which is preliminary data.</text>
</comment>
<evidence type="ECO:0000256" key="1">
    <source>
        <dbReference type="SAM" id="MobiDB-lite"/>
    </source>
</evidence>
<dbReference type="AlphaFoldDB" id="A0A3N4MU15"/>
<feature type="region of interest" description="Disordered" evidence="1">
    <location>
        <begin position="1"/>
        <end position="21"/>
    </location>
</feature>
<accession>A0A3N4MU15</accession>
<feature type="compositionally biased region" description="Basic and acidic residues" evidence="1">
    <location>
        <begin position="1"/>
        <end position="20"/>
    </location>
</feature>